<dbReference type="GO" id="GO:0004180">
    <property type="term" value="F:carboxypeptidase activity"/>
    <property type="evidence" value="ECO:0007669"/>
    <property type="project" value="UniProtKB-ARBA"/>
</dbReference>
<dbReference type="GO" id="GO:0071555">
    <property type="term" value="P:cell wall organization"/>
    <property type="evidence" value="ECO:0007669"/>
    <property type="project" value="UniProtKB-UniRule"/>
</dbReference>
<keyword evidence="10" id="KW-1185">Reference proteome</keyword>
<keyword evidence="3" id="KW-0808">Transferase</keyword>
<dbReference type="STRING" id="89524.SAMN05444370_11379"/>
<dbReference type="PANTHER" id="PTHR41533">
    <property type="entry name" value="L,D-TRANSPEPTIDASE HI_1667-RELATED"/>
    <property type="match status" value="1"/>
</dbReference>
<dbReference type="GO" id="GO:0009252">
    <property type="term" value="P:peptidoglycan biosynthetic process"/>
    <property type="evidence" value="ECO:0007669"/>
    <property type="project" value="UniProtKB-UniPathway"/>
</dbReference>
<proteinExistence type="inferred from homology"/>
<keyword evidence="4 7" id="KW-0133">Cell shape</keyword>
<evidence type="ECO:0000256" key="3">
    <source>
        <dbReference type="ARBA" id="ARBA00022679"/>
    </source>
</evidence>
<dbReference type="CDD" id="cd16913">
    <property type="entry name" value="YkuD_like"/>
    <property type="match status" value="1"/>
</dbReference>
<feature type="active site" description="Proton donor/acceptor" evidence="7">
    <location>
        <position position="103"/>
    </location>
</feature>
<evidence type="ECO:0000313" key="10">
    <source>
        <dbReference type="Proteomes" id="UP000198703"/>
    </source>
</evidence>
<dbReference type="UniPathway" id="UPA00219"/>
<reference evidence="9 10" key="1">
    <citation type="submission" date="2016-10" db="EMBL/GenBank/DDBJ databases">
        <authorList>
            <person name="de Groot N.N."/>
        </authorList>
    </citation>
    <scope>NUCLEOTIDE SEQUENCE [LARGE SCALE GENOMIC DNA]</scope>
    <source>
        <strain evidence="9 10">DSM 15345</strain>
    </source>
</reference>
<accession>A0A1H4EE19</accession>
<sequence>MGLNWAPPAVGKAVLVNVPSFDVIAFEDGEPVLTSRAIVGAPRTPSPIGEVRSGVVRFRPTWRPTPRMVREGLYEDGVRPPGPGNPLGLAAIRFDEGGTIYLHGTNKPKLFERERRALSSGCVRVERIAELSAFVLAWEHDEVLAAMQGRRSFDAPTPGLPIVFTYATRFALPGAEEREWPDVYGRA</sequence>
<comment type="similarity">
    <text evidence="2">Belongs to the YkuD family.</text>
</comment>
<evidence type="ECO:0000256" key="5">
    <source>
        <dbReference type="ARBA" id="ARBA00022984"/>
    </source>
</evidence>
<dbReference type="InterPro" id="IPR052905">
    <property type="entry name" value="LD-transpeptidase_YkuD-like"/>
</dbReference>
<dbReference type="AlphaFoldDB" id="A0A1H4EE19"/>
<gene>
    <name evidence="9" type="ORF">SAMN05444370_11379</name>
</gene>
<dbReference type="InterPro" id="IPR038063">
    <property type="entry name" value="Transpep_catalytic_dom"/>
</dbReference>
<comment type="pathway">
    <text evidence="1 7">Cell wall biogenesis; peptidoglycan biosynthesis.</text>
</comment>
<evidence type="ECO:0000259" key="8">
    <source>
        <dbReference type="PROSITE" id="PS52029"/>
    </source>
</evidence>
<feature type="active site" description="Nucleophile" evidence="7">
    <location>
        <position position="122"/>
    </location>
</feature>
<organism evidence="9 10">
    <name type="scientific">Rubrimonas cliftonensis</name>
    <dbReference type="NCBI Taxonomy" id="89524"/>
    <lineage>
        <taxon>Bacteria</taxon>
        <taxon>Pseudomonadati</taxon>
        <taxon>Pseudomonadota</taxon>
        <taxon>Alphaproteobacteria</taxon>
        <taxon>Rhodobacterales</taxon>
        <taxon>Paracoccaceae</taxon>
        <taxon>Rubrimonas</taxon>
    </lineage>
</organism>
<dbReference type="RefSeq" id="WP_139284105.1">
    <property type="nucleotide sequence ID" value="NZ_FNQM01000013.1"/>
</dbReference>
<dbReference type="GO" id="GO:0008360">
    <property type="term" value="P:regulation of cell shape"/>
    <property type="evidence" value="ECO:0007669"/>
    <property type="project" value="UniProtKB-UniRule"/>
</dbReference>
<dbReference type="PROSITE" id="PS52029">
    <property type="entry name" value="LD_TPASE"/>
    <property type="match status" value="1"/>
</dbReference>
<protein>
    <submittedName>
        <fullName evidence="9">L,D-transpeptidase catalytic domain</fullName>
    </submittedName>
</protein>
<dbReference type="Proteomes" id="UP000198703">
    <property type="component" value="Unassembled WGS sequence"/>
</dbReference>
<keyword evidence="5 7" id="KW-0573">Peptidoglycan synthesis</keyword>
<evidence type="ECO:0000256" key="2">
    <source>
        <dbReference type="ARBA" id="ARBA00005992"/>
    </source>
</evidence>
<feature type="domain" description="L,D-TPase catalytic" evidence="8">
    <location>
        <begin position="12"/>
        <end position="146"/>
    </location>
</feature>
<dbReference type="Pfam" id="PF03734">
    <property type="entry name" value="YkuD"/>
    <property type="match status" value="1"/>
</dbReference>
<keyword evidence="6 7" id="KW-0961">Cell wall biogenesis/degradation</keyword>
<dbReference type="InterPro" id="IPR005490">
    <property type="entry name" value="LD_TPept_cat_dom"/>
</dbReference>
<dbReference type="GO" id="GO:0016740">
    <property type="term" value="F:transferase activity"/>
    <property type="evidence" value="ECO:0007669"/>
    <property type="project" value="UniProtKB-KW"/>
</dbReference>
<evidence type="ECO:0000256" key="7">
    <source>
        <dbReference type="PROSITE-ProRule" id="PRU01373"/>
    </source>
</evidence>
<dbReference type="SUPFAM" id="SSF141523">
    <property type="entry name" value="L,D-transpeptidase catalytic domain-like"/>
    <property type="match status" value="1"/>
</dbReference>
<dbReference type="OrthoDB" id="9787225at2"/>
<dbReference type="PANTHER" id="PTHR41533:SF1">
    <property type="entry name" value="L,D-TRANSPEPTIDASE YCBB-RELATED"/>
    <property type="match status" value="1"/>
</dbReference>
<evidence type="ECO:0000256" key="1">
    <source>
        <dbReference type="ARBA" id="ARBA00004752"/>
    </source>
</evidence>
<dbReference type="Gene3D" id="2.40.440.10">
    <property type="entry name" value="L,D-transpeptidase catalytic domain-like"/>
    <property type="match status" value="1"/>
</dbReference>
<dbReference type="EMBL" id="FNQM01000013">
    <property type="protein sequence ID" value="SEA83304.1"/>
    <property type="molecule type" value="Genomic_DNA"/>
</dbReference>
<evidence type="ECO:0000256" key="6">
    <source>
        <dbReference type="ARBA" id="ARBA00023316"/>
    </source>
</evidence>
<evidence type="ECO:0000313" key="9">
    <source>
        <dbReference type="EMBL" id="SEA83304.1"/>
    </source>
</evidence>
<evidence type="ECO:0000256" key="4">
    <source>
        <dbReference type="ARBA" id="ARBA00022960"/>
    </source>
</evidence>
<name>A0A1H4EE19_9RHOB</name>